<comment type="similarity">
    <text evidence="1">Belongs to the isochorismatase family.</text>
</comment>
<keyword evidence="5" id="KW-1185">Reference proteome</keyword>
<evidence type="ECO:0000256" key="1">
    <source>
        <dbReference type="ARBA" id="ARBA00006336"/>
    </source>
</evidence>
<dbReference type="AlphaFoldDB" id="A0A813DUM7"/>
<dbReference type="Proteomes" id="UP000626109">
    <property type="component" value="Unassembled WGS sequence"/>
</dbReference>
<organism evidence="3 5">
    <name type="scientific">Polarella glacialis</name>
    <name type="common">Dinoflagellate</name>
    <dbReference type="NCBI Taxonomy" id="89957"/>
    <lineage>
        <taxon>Eukaryota</taxon>
        <taxon>Sar</taxon>
        <taxon>Alveolata</taxon>
        <taxon>Dinophyceae</taxon>
        <taxon>Suessiales</taxon>
        <taxon>Suessiaceae</taxon>
        <taxon>Polarella</taxon>
    </lineage>
</organism>
<dbReference type="EMBL" id="CAJNNW010000554">
    <property type="protein sequence ID" value="CAE8628972.1"/>
    <property type="molecule type" value="Genomic_DNA"/>
</dbReference>
<evidence type="ECO:0000313" key="5">
    <source>
        <dbReference type="Proteomes" id="UP000654075"/>
    </source>
</evidence>
<dbReference type="InterPro" id="IPR000868">
    <property type="entry name" value="Isochorismatase-like_dom"/>
</dbReference>
<dbReference type="EMBL" id="CAJNNV010005089">
    <property type="protein sequence ID" value="CAE8591630.1"/>
    <property type="molecule type" value="Genomic_DNA"/>
</dbReference>
<evidence type="ECO:0000259" key="2">
    <source>
        <dbReference type="Pfam" id="PF00857"/>
    </source>
</evidence>
<sequence length="194" mass="20714">MARAVREFTSRKDSVFLTTYLPANNSLVAPGIFQYYYDPENDMGGARDALLAKGYTDVQIDELYGVMPELQGLIESGAQVATKNTADAFGPGSKLPEKLTAYFESTGAASRSATKTFLFAGTETNSCVLASVLGAINHYCRPVVIADEVSTANPNAGLAVFDYILPSFQNFVDTACTSEALTVLSHGKVVQSSK</sequence>
<dbReference type="Gene3D" id="3.40.50.850">
    <property type="entry name" value="Isochorismatase-like"/>
    <property type="match status" value="1"/>
</dbReference>
<evidence type="ECO:0000313" key="3">
    <source>
        <dbReference type="EMBL" id="CAE8591630.1"/>
    </source>
</evidence>
<dbReference type="InterPro" id="IPR036380">
    <property type="entry name" value="Isochorismatase-like_sf"/>
</dbReference>
<dbReference type="SUPFAM" id="SSF52499">
    <property type="entry name" value="Isochorismatase-like hydrolases"/>
    <property type="match status" value="1"/>
</dbReference>
<dbReference type="Pfam" id="PF00857">
    <property type="entry name" value="Isochorismatase"/>
    <property type="match status" value="1"/>
</dbReference>
<gene>
    <name evidence="3" type="ORF">PGLA1383_LOCUS10298</name>
    <name evidence="4" type="ORF">PGLA2088_LOCUS776</name>
</gene>
<protein>
    <recommendedName>
        <fullName evidence="2">Isochorismatase-like domain-containing protein</fullName>
    </recommendedName>
</protein>
<accession>A0A813DUM7</accession>
<reference evidence="3" key="1">
    <citation type="submission" date="2021-02" db="EMBL/GenBank/DDBJ databases">
        <authorList>
            <person name="Dougan E. K."/>
            <person name="Rhodes N."/>
            <person name="Thang M."/>
            <person name="Chan C."/>
        </authorList>
    </citation>
    <scope>NUCLEOTIDE SEQUENCE</scope>
</reference>
<feature type="domain" description="Isochorismatase-like" evidence="2">
    <location>
        <begin position="61"/>
        <end position="175"/>
    </location>
</feature>
<proteinExistence type="inferred from homology"/>
<dbReference type="OrthoDB" id="167809at2759"/>
<name>A0A813DUM7_POLGL</name>
<comment type="caution">
    <text evidence="3">The sequence shown here is derived from an EMBL/GenBank/DDBJ whole genome shotgun (WGS) entry which is preliminary data.</text>
</comment>
<evidence type="ECO:0000313" key="4">
    <source>
        <dbReference type="EMBL" id="CAE8628972.1"/>
    </source>
</evidence>
<dbReference type="Proteomes" id="UP000654075">
    <property type="component" value="Unassembled WGS sequence"/>
</dbReference>